<evidence type="ECO:0000313" key="1">
    <source>
        <dbReference type="EMBL" id="OCB92157.1"/>
    </source>
</evidence>
<protein>
    <submittedName>
        <fullName evidence="1">Uncharacterized protein</fullName>
    </submittedName>
</protein>
<dbReference type="AlphaFoldDB" id="A0A9Q5I5N3"/>
<name>A0A9Q5I5N3_SANBA</name>
<reference evidence="1" key="1">
    <citation type="submission" date="2016-06" db="EMBL/GenBank/DDBJ databases">
        <title>Draft Genome sequence of the fungus Inonotus baumii.</title>
        <authorList>
            <person name="Zhu H."/>
            <person name="Lin W."/>
        </authorList>
    </citation>
    <scope>NUCLEOTIDE SEQUENCE</scope>
    <source>
        <strain evidence="1">821</strain>
    </source>
</reference>
<dbReference type="Proteomes" id="UP000757232">
    <property type="component" value="Unassembled WGS sequence"/>
</dbReference>
<gene>
    <name evidence="1" type="ORF">A7U60_g471</name>
</gene>
<evidence type="ECO:0000313" key="2">
    <source>
        <dbReference type="Proteomes" id="UP000757232"/>
    </source>
</evidence>
<keyword evidence="2" id="KW-1185">Reference proteome</keyword>
<dbReference type="EMBL" id="LNZH02000025">
    <property type="protein sequence ID" value="OCB92157.1"/>
    <property type="molecule type" value="Genomic_DNA"/>
</dbReference>
<accession>A0A9Q5I5N3</accession>
<comment type="caution">
    <text evidence="1">The sequence shown here is derived from an EMBL/GenBank/DDBJ whole genome shotgun (WGS) entry which is preliminary data.</text>
</comment>
<proteinExistence type="predicted"/>
<organism evidence="1 2">
    <name type="scientific">Sanghuangporus baumii</name>
    <name type="common">Phellinus baumii</name>
    <dbReference type="NCBI Taxonomy" id="108892"/>
    <lineage>
        <taxon>Eukaryota</taxon>
        <taxon>Fungi</taxon>
        <taxon>Dikarya</taxon>
        <taxon>Basidiomycota</taxon>
        <taxon>Agaricomycotina</taxon>
        <taxon>Agaricomycetes</taxon>
        <taxon>Hymenochaetales</taxon>
        <taxon>Hymenochaetaceae</taxon>
        <taxon>Sanghuangporus</taxon>
    </lineage>
</organism>
<sequence length="88" mass="10039">MLPRIHHFVRRRRLVGTSFSCGSSHTAQHRLEILSREIFQGSLETQRAFWKLRQPVHSFSARVADFDFIGDVGNLGISQQSSTKNSRG</sequence>